<organism evidence="2">
    <name type="scientific">marine sediment metagenome</name>
    <dbReference type="NCBI Taxonomy" id="412755"/>
    <lineage>
        <taxon>unclassified sequences</taxon>
        <taxon>metagenomes</taxon>
        <taxon>ecological metagenomes</taxon>
    </lineage>
</organism>
<dbReference type="GO" id="GO:0006428">
    <property type="term" value="P:isoleucyl-tRNA aminoacylation"/>
    <property type="evidence" value="ECO:0007669"/>
    <property type="project" value="TreeGrafter"/>
</dbReference>
<dbReference type="Pfam" id="PF19302">
    <property type="entry name" value="DUF5915"/>
    <property type="match status" value="1"/>
</dbReference>
<dbReference type="PANTHER" id="PTHR42780">
    <property type="entry name" value="SOLEUCYL-TRNA SYNTHETASE"/>
    <property type="match status" value="1"/>
</dbReference>
<dbReference type="AlphaFoldDB" id="A0A0F9K3E0"/>
<reference evidence="2" key="1">
    <citation type="journal article" date="2015" name="Nature">
        <title>Complex archaea that bridge the gap between prokaryotes and eukaryotes.</title>
        <authorList>
            <person name="Spang A."/>
            <person name="Saw J.H."/>
            <person name="Jorgensen S.L."/>
            <person name="Zaremba-Niedzwiedzka K."/>
            <person name="Martijn J."/>
            <person name="Lind A.E."/>
            <person name="van Eijk R."/>
            <person name="Schleper C."/>
            <person name="Guy L."/>
            <person name="Ettema T.J."/>
        </authorList>
    </citation>
    <scope>NUCLEOTIDE SEQUENCE</scope>
</reference>
<sequence length="115" mass="12514">ALQHDATAEDDAGYTVAVDTVITPELAEEGLARELVHRIQSLRRAAGFDISDHITTYYQGPPRLQAVLQRHGDYVRQETLSEELVEGAPPTGAGAHTEAQKLDGEPLTLAVLRRS</sequence>
<evidence type="ECO:0008006" key="3">
    <source>
        <dbReference type="Google" id="ProtNLM"/>
    </source>
</evidence>
<evidence type="ECO:0000256" key="1">
    <source>
        <dbReference type="SAM" id="MobiDB-lite"/>
    </source>
</evidence>
<dbReference type="EMBL" id="LAZR01014631">
    <property type="protein sequence ID" value="KKM16638.1"/>
    <property type="molecule type" value="Genomic_DNA"/>
</dbReference>
<feature type="non-terminal residue" evidence="2">
    <location>
        <position position="1"/>
    </location>
</feature>
<comment type="caution">
    <text evidence="2">The sequence shown here is derived from an EMBL/GenBank/DDBJ whole genome shotgun (WGS) entry which is preliminary data.</text>
</comment>
<evidence type="ECO:0000313" key="2">
    <source>
        <dbReference type="EMBL" id="KKM16638.1"/>
    </source>
</evidence>
<dbReference type="PANTHER" id="PTHR42780:SF1">
    <property type="entry name" value="ISOLEUCINE--TRNA LIGASE, CYTOPLASMIC"/>
    <property type="match status" value="1"/>
</dbReference>
<proteinExistence type="predicted"/>
<feature type="region of interest" description="Disordered" evidence="1">
    <location>
        <begin position="85"/>
        <end position="105"/>
    </location>
</feature>
<dbReference type="GO" id="GO:0004822">
    <property type="term" value="F:isoleucine-tRNA ligase activity"/>
    <property type="evidence" value="ECO:0007669"/>
    <property type="project" value="InterPro"/>
</dbReference>
<dbReference type="InterPro" id="IPR023586">
    <property type="entry name" value="Ile-tRNA-ligase_type2"/>
</dbReference>
<protein>
    <recommendedName>
        <fullName evidence="3">Isoleucine--tRNA ligase</fullName>
    </recommendedName>
</protein>
<name>A0A0F9K3E0_9ZZZZ</name>
<accession>A0A0F9K3E0</accession>
<gene>
    <name evidence="2" type="ORF">LCGC14_1683870</name>
</gene>